<dbReference type="EMBL" id="CP017558">
    <property type="protein sequence ID" value="AOW07700.1"/>
    <property type="molecule type" value="Genomic_DNA"/>
</dbReference>
<gene>
    <name evidence="7" type="ORF">YALI1_F32969g</name>
</gene>
<dbReference type="GO" id="GO:0008898">
    <property type="term" value="F:S-adenosylmethionine-homocysteine S-methyltransferase activity"/>
    <property type="evidence" value="ECO:0007669"/>
    <property type="project" value="TreeGrafter"/>
</dbReference>
<dbReference type="KEGG" id="yli:2907792"/>
<dbReference type="PANTHER" id="PTHR46015">
    <property type="entry name" value="ZGC:172121"/>
    <property type="match status" value="1"/>
</dbReference>
<dbReference type="SUPFAM" id="SSF82282">
    <property type="entry name" value="Homocysteine S-methyltransferase"/>
    <property type="match status" value="1"/>
</dbReference>
<evidence type="ECO:0000259" key="6">
    <source>
        <dbReference type="PROSITE" id="PS50970"/>
    </source>
</evidence>
<dbReference type="VEuPathDB" id="FungiDB:YALI1_F32969g"/>
<evidence type="ECO:0000256" key="1">
    <source>
        <dbReference type="ARBA" id="ARBA00022603"/>
    </source>
</evidence>
<dbReference type="GO" id="GO:0046872">
    <property type="term" value="F:metal ion binding"/>
    <property type="evidence" value="ECO:0007669"/>
    <property type="project" value="UniProtKB-KW"/>
</dbReference>
<accession>A0A1D8NPY9</accession>
<evidence type="ECO:0000313" key="8">
    <source>
        <dbReference type="Proteomes" id="UP000182444"/>
    </source>
</evidence>
<evidence type="ECO:0000256" key="2">
    <source>
        <dbReference type="ARBA" id="ARBA00022679"/>
    </source>
</evidence>
<protein>
    <recommendedName>
        <fullName evidence="6">Hcy-binding domain-containing protein</fullName>
    </recommendedName>
</protein>
<dbReference type="Gene3D" id="3.20.20.330">
    <property type="entry name" value="Homocysteine-binding-like domain"/>
    <property type="match status" value="1"/>
</dbReference>
<evidence type="ECO:0000313" key="7">
    <source>
        <dbReference type="EMBL" id="AOW07700.1"/>
    </source>
</evidence>
<feature type="domain" description="Hcy-binding" evidence="6">
    <location>
        <begin position="1"/>
        <end position="343"/>
    </location>
</feature>
<feature type="binding site" evidence="5">
    <location>
        <position position="328"/>
    </location>
    <ligand>
        <name>Zn(2+)</name>
        <dbReference type="ChEBI" id="CHEBI:29105"/>
    </ligand>
</feature>
<comment type="cofactor">
    <cofactor evidence="5">
        <name>Zn(2+)</name>
        <dbReference type="ChEBI" id="CHEBI:29105"/>
    </cofactor>
</comment>
<evidence type="ECO:0000256" key="4">
    <source>
        <dbReference type="ARBA" id="ARBA00022833"/>
    </source>
</evidence>
<dbReference type="PROSITE" id="PS50970">
    <property type="entry name" value="HCY"/>
    <property type="match status" value="1"/>
</dbReference>
<dbReference type="RefSeq" id="XP_505876.3">
    <property type="nucleotide sequence ID" value="XM_505876.3"/>
</dbReference>
<proteinExistence type="predicted"/>
<dbReference type="PANTHER" id="PTHR46015:SF1">
    <property type="entry name" value="HOMOCYSTEINE S-METHYLTRANSFERASE-LIKE ISOFORM 1"/>
    <property type="match status" value="1"/>
</dbReference>
<dbReference type="GO" id="GO:0032259">
    <property type="term" value="P:methylation"/>
    <property type="evidence" value="ECO:0007669"/>
    <property type="project" value="UniProtKB-KW"/>
</dbReference>
<dbReference type="AlphaFoldDB" id="A0A1D8NPY9"/>
<name>A0A1D8NPY9_YARLL</name>
<keyword evidence="1 5" id="KW-0489">Methyltransferase</keyword>
<dbReference type="Pfam" id="PF02574">
    <property type="entry name" value="S-methyl_trans"/>
    <property type="match status" value="1"/>
</dbReference>
<dbReference type="VEuPathDB" id="FungiDB:YALI0_F25641g"/>
<dbReference type="OMA" id="CSQPEVI"/>
<feature type="binding site" evidence="5">
    <location>
        <position position="329"/>
    </location>
    <ligand>
        <name>Zn(2+)</name>
        <dbReference type="ChEBI" id="CHEBI:29105"/>
    </ligand>
</feature>
<evidence type="ECO:0000256" key="3">
    <source>
        <dbReference type="ARBA" id="ARBA00022723"/>
    </source>
</evidence>
<dbReference type="GO" id="GO:0033528">
    <property type="term" value="P:S-methylmethionine cycle"/>
    <property type="evidence" value="ECO:0007669"/>
    <property type="project" value="TreeGrafter"/>
</dbReference>
<sequence length="348" mass="38050">MLILDGGMGTELENRGIDCSDPLWLTLWSAKFLLPINSDFLKCIESADPWTVDQLEKVNRALDEHPEWLESSQDNSNLLYRIHKDYVVAGADIVTSASYQASLEGTIKAGAVQRWPEALWMLRKSEQLVRKAVTEAKVKRKVLLAASVGPFGAWLGGGQEYNGDYTGYTKDDIRRHHEFKIRAVLGGSPDMLLIETIPSIIEVEVLVDVLNTILPPSPIPVCLSLSVKSADYDRVALADGSELSNIAELAASCPSFTHLGVNCCAETVAKLSLDILQQHTSLQLIVYPNSGEVYDGATKTWSGNCDSSFLEAATLSDWQTSVSILGGCCRTGPPHIAFLRHKVDGFLS</sequence>
<dbReference type="InterPro" id="IPR003726">
    <property type="entry name" value="HCY_dom"/>
</dbReference>
<dbReference type="GO" id="GO:0009086">
    <property type="term" value="P:methionine biosynthetic process"/>
    <property type="evidence" value="ECO:0007669"/>
    <property type="project" value="TreeGrafter"/>
</dbReference>
<feature type="binding site" evidence="5">
    <location>
        <position position="263"/>
    </location>
    <ligand>
        <name>Zn(2+)</name>
        <dbReference type="ChEBI" id="CHEBI:29105"/>
    </ligand>
</feature>
<keyword evidence="2 5" id="KW-0808">Transferase</keyword>
<dbReference type="GeneID" id="2907792"/>
<dbReference type="InterPro" id="IPR051486">
    <property type="entry name" value="Hcy_S-methyltransferase"/>
</dbReference>
<keyword evidence="3 5" id="KW-0479">Metal-binding</keyword>
<dbReference type="eggNOG" id="KOG1579">
    <property type="taxonomic scope" value="Eukaryota"/>
</dbReference>
<dbReference type="InterPro" id="IPR036589">
    <property type="entry name" value="HCY_dom_sf"/>
</dbReference>
<keyword evidence="4 5" id="KW-0862">Zinc</keyword>
<dbReference type="Proteomes" id="UP000182444">
    <property type="component" value="Chromosome 1F"/>
</dbReference>
<organism evidence="7 8">
    <name type="scientific">Yarrowia lipolytica</name>
    <name type="common">Candida lipolytica</name>
    <dbReference type="NCBI Taxonomy" id="4952"/>
    <lineage>
        <taxon>Eukaryota</taxon>
        <taxon>Fungi</taxon>
        <taxon>Dikarya</taxon>
        <taxon>Ascomycota</taxon>
        <taxon>Saccharomycotina</taxon>
        <taxon>Dipodascomycetes</taxon>
        <taxon>Dipodascales</taxon>
        <taxon>Dipodascales incertae sedis</taxon>
        <taxon>Yarrowia</taxon>
    </lineage>
</organism>
<reference evidence="7 8" key="1">
    <citation type="journal article" date="2016" name="PLoS ONE">
        <title>Sequence Assembly of Yarrowia lipolytica Strain W29/CLIB89 Shows Transposable Element Diversity.</title>
        <authorList>
            <person name="Magnan C."/>
            <person name="Yu J."/>
            <person name="Chang I."/>
            <person name="Jahn E."/>
            <person name="Kanomata Y."/>
            <person name="Wu J."/>
            <person name="Zeller M."/>
            <person name="Oakes M."/>
            <person name="Baldi P."/>
            <person name="Sandmeyer S."/>
        </authorList>
    </citation>
    <scope>NUCLEOTIDE SEQUENCE [LARGE SCALE GENOMIC DNA]</scope>
    <source>
        <strain evidence="8">CLIB89(W29)</strain>
    </source>
</reference>
<evidence type="ECO:0000256" key="5">
    <source>
        <dbReference type="PROSITE-ProRule" id="PRU00333"/>
    </source>
</evidence>